<dbReference type="Pfam" id="PF13672">
    <property type="entry name" value="PP2C_2"/>
    <property type="match status" value="1"/>
</dbReference>
<dbReference type="PROSITE" id="PS51746">
    <property type="entry name" value="PPM_2"/>
    <property type="match status" value="1"/>
</dbReference>
<evidence type="ECO:0000313" key="2">
    <source>
        <dbReference type="EMBL" id="MPM13470.1"/>
    </source>
</evidence>
<proteinExistence type="predicted"/>
<feature type="domain" description="PPM-type phosphatase" evidence="1">
    <location>
        <begin position="2"/>
        <end position="241"/>
    </location>
</feature>
<sequence length="241" mass="25357">MTVFVAIQCGVGKEQCEDTVLVDDTLICDGNAEISIREEGAVCVADGVGGNAGGHFASTFVAGRIKSITAELDKANLQQSLKSVNSALIAEGNANGFPTAATTLTGIIYAGGQECLVHIGNTRAYVLQGKYLKQLTSDHTVYNRLLKMGRFGDAAKSKRNEITNCFGGGKPSLFESINISEIQEFGTLLLTSDGVHDYIGIDDLEHLLAAEVLSVQTCNSIIQAALAAGSKDDISAVIVQK</sequence>
<comment type="caution">
    <text evidence="2">The sequence shown here is derived from an EMBL/GenBank/DDBJ whole genome shotgun (WGS) entry which is preliminary data.</text>
</comment>
<reference evidence="2" key="1">
    <citation type="submission" date="2019-08" db="EMBL/GenBank/DDBJ databases">
        <authorList>
            <person name="Kucharzyk K."/>
            <person name="Murdoch R.W."/>
            <person name="Higgins S."/>
            <person name="Loffler F."/>
        </authorList>
    </citation>
    <scope>NUCLEOTIDE SEQUENCE</scope>
</reference>
<organism evidence="2">
    <name type="scientific">bioreactor metagenome</name>
    <dbReference type="NCBI Taxonomy" id="1076179"/>
    <lineage>
        <taxon>unclassified sequences</taxon>
        <taxon>metagenomes</taxon>
        <taxon>ecological metagenomes</taxon>
    </lineage>
</organism>
<gene>
    <name evidence="2" type="primary">stp_4</name>
    <name evidence="2" type="ORF">SDC9_59827</name>
</gene>
<protein>
    <submittedName>
        <fullName evidence="2">Serine/threonine phosphatase stp</fullName>
        <ecNumber evidence="2">3.1.3.16</ecNumber>
    </submittedName>
</protein>
<accession>A0A644XB77</accession>
<name>A0A644XB77_9ZZZZ</name>
<dbReference type="EC" id="3.1.3.16" evidence="2"/>
<dbReference type="Gene3D" id="3.60.40.10">
    <property type="entry name" value="PPM-type phosphatase domain"/>
    <property type="match status" value="1"/>
</dbReference>
<dbReference type="SUPFAM" id="SSF81606">
    <property type="entry name" value="PP2C-like"/>
    <property type="match status" value="1"/>
</dbReference>
<dbReference type="GO" id="GO:0004722">
    <property type="term" value="F:protein serine/threonine phosphatase activity"/>
    <property type="evidence" value="ECO:0007669"/>
    <property type="project" value="UniProtKB-EC"/>
</dbReference>
<keyword evidence="2" id="KW-0378">Hydrolase</keyword>
<dbReference type="SMART" id="SM00332">
    <property type="entry name" value="PP2Cc"/>
    <property type="match status" value="1"/>
</dbReference>
<dbReference type="AlphaFoldDB" id="A0A644XB77"/>
<dbReference type="InterPro" id="IPR036457">
    <property type="entry name" value="PPM-type-like_dom_sf"/>
</dbReference>
<dbReference type="CDD" id="cd00143">
    <property type="entry name" value="PP2Cc"/>
    <property type="match status" value="1"/>
</dbReference>
<dbReference type="InterPro" id="IPR001932">
    <property type="entry name" value="PPM-type_phosphatase-like_dom"/>
</dbReference>
<evidence type="ECO:0000259" key="1">
    <source>
        <dbReference type="PROSITE" id="PS51746"/>
    </source>
</evidence>
<dbReference type="SMART" id="SM00331">
    <property type="entry name" value="PP2C_SIG"/>
    <property type="match status" value="1"/>
</dbReference>
<dbReference type="EMBL" id="VSSQ01002124">
    <property type="protein sequence ID" value="MPM13470.1"/>
    <property type="molecule type" value="Genomic_DNA"/>
</dbReference>